<keyword evidence="6" id="KW-0694">RNA-binding</keyword>
<keyword evidence="3" id="KW-0378">Hydrolase</keyword>
<dbReference type="PATRIC" id="fig|1029756.8.peg.3324"/>
<dbReference type="PANTHER" id="PTHR43694">
    <property type="entry name" value="RIBONUCLEASE J"/>
    <property type="match status" value="1"/>
</dbReference>
<sequence length="570" mass="62056">MPEERTKRGRSRQEDELVFLALGGLGEIGMNAYLYGIGPPDARKWLMVDLGITFPEGEDDPGIDVIFPDLRFIEEERGALAGLVITHAHEDHIGAVIELWPRLGVPVYATPFTAGMLKAKLAEFGGRLQIPIREIPLNGRFDVGPFDIELFEMSHSIPESSALAIRTPLGAVLHTGDWKNDPTPVLGGKPDAARLTALGDEGLLALMGDSTNATREGRSPSEREVAKTLTEIIKAAPHRVAVTTFASNVARIKAVADAARAAGRELVVAGRAMHRAISVAIDTGYLPESFRYHDQQRFSELKRSDVVCLCTGSQGEPRAAMARMAENEHPEIGLDRGDLVIFSSRTIPGNEKAVGYIQNALVRMGVNVLTDNDALVHVTGHPRRDELRELYAWTRPKILVPMHGEAMHLKAHAELAREVGIPEVQIAYNGEMVRLAPGPVRIVDDAPVGRLFRDGRLIVPSGDGPVRERRKLANVGIVVVALTLSRKGAVMAEPRVVLDGVPYEDEDGEPMDEIVLSAIEGTLRSIPADRRRDTEMVGEATRRAVRSAVSEAWGKKTVVKVLVSVVEGKS</sequence>
<dbReference type="AlphaFoldDB" id="V5SHY8"/>
<name>V5SHY8_9HYPH</name>
<dbReference type="GO" id="GO:0046872">
    <property type="term" value="F:metal ion binding"/>
    <property type="evidence" value="ECO:0007669"/>
    <property type="project" value="UniProtKB-KW"/>
</dbReference>
<dbReference type="Pfam" id="PF17770">
    <property type="entry name" value="RNase_J_C"/>
    <property type="match status" value="1"/>
</dbReference>
<dbReference type="KEGG" id="hni:W911_15950"/>
<keyword evidence="1" id="KW-0540">Nuclease</keyword>
<dbReference type="HOGENOM" id="CLU_008727_3_3_5"/>
<protein>
    <submittedName>
        <fullName evidence="8">Beta-lactamase</fullName>
    </submittedName>
</protein>
<proteinExistence type="predicted"/>
<gene>
    <name evidence="8" type="ORF">W911_15950</name>
</gene>
<evidence type="ECO:0000256" key="5">
    <source>
        <dbReference type="ARBA" id="ARBA00022839"/>
    </source>
</evidence>
<dbReference type="GO" id="GO:0004527">
    <property type="term" value="F:exonuclease activity"/>
    <property type="evidence" value="ECO:0007669"/>
    <property type="project" value="UniProtKB-KW"/>
</dbReference>
<dbReference type="InterPro" id="IPR041636">
    <property type="entry name" value="RNase_J_C"/>
</dbReference>
<dbReference type="OrthoDB" id="9770211at2"/>
<keyword evidence="4" id="KW-0862">Zinc</keyword>
<dbReference type="Gene3D" id="3.60.15.10">
    <property type="entry name" value="Ribonuclease Z/Hydroxyacylglutathione hydrolase-like"/>
    <property type="match status" value="1"/>
</dbReference>
<dbReference type="Gene3D" id="3.10.20.580">
    <property type="match status" value="1"/>
</dbReference>
<evidence type="ECO:0000313" key="8">
    <source>
        <dbReference type="EMBL" id="AHB49559.1"/>
    </source>
</evidence>
<dbReference type="CDD" id="cd07714">
    <property type="entry name" value="RNaseJ_MBL-fold"/>
    <property type="match status" value="1"/>
</dbReference>
<dbReference type="InterPro" id="IPR042173">
    <property type="entry name" value="RNase_J_2"/>
</dbReference>
<evidence type="ECO:0000256" key="4">
    <source>
        <dbReference type="ARBA" id="ARBA00022833"/>
    </source>
</evidence>
<feature type="domain" description="Metallo-beta-lactamase" evidence="7">
    <location>
        <begin position="29"/>
        <end position="239"/>
    </location>
</feature>
<dbReference type="RefSeq" id="WP_023788490.1">
    <property type="nucleotide sequence ID" value="NC_022997.1"/>
</dbReference>
<dbReference type="Pfam" id="PF00753">
    <property type="entry name" value="Lactamase_B"/>
    <property type="match status" value="1"/>
</dbReference>
<dbReference type="Proteomes" id="UP000018542">
    <property type="component" value="Chromosome"/>
</dbReference>
<dbReference type="SUPFAM" id="SSF56281">
    <property type="entry name" value="Metallo-hydrolase/oxidoreductase"/>
    <property type="match status" value="1"/>
</dbReference>
<dbReference type="GO" id="GO:0003723">
    <property type="term" value="F:RNA binding"/>
    <property type="evidence" value="ECO:0007669"/>
    <property type="project" value="UniProtKB-KW"/>
</dbReference>
<dbReference type="Gene3D" id="3.40.50.10710">
    <property type="entry name" value="Metallo-hydrolase/oxidoreductase"/>
    <property type="match status" value="1"/>
</dbReference>
<evidence type="ECO:0000256" key="1">
    <source>
        <dbReference type="ARBA" id="ARBA00022722"/>
    </source>
</evidence>
<accession>V5SHY8</accession>
<keyword evidence="5" id="KW-0269">Exonuclease</keyword>
<dbReference type="Pfam" id="PF07521">
    <property type="entry name" value="RMMBL"/>
    <property type="match status" value="1"/>
</dbReference>
<evidence type="ECO:0000256" key="2">
    <source>
        <dbReference type="ARBA" id="ARBA00022723"/>
    </source>
</evidence>
<dbReference type="PANTHER" id="PTHR43694:SF1">
    <property type="entry name" value="RIBONUCLEASE J"/>
    <property type="match status" value="1"/>
</dbReference>
<dbReference type="InterPro" id="IPR055132">
    <property type="entry name" value="RNase_J_b_CASP"/>
</dbReference>
<reference evidence="8 9" key="1">
    <citation type="journal article" date="2014" name="Genome Announc.">
        <title>Complete Genome Sequence of Hyphomicrobium nitrativorans Strain NL23, a Denitrifying Bacterium Isolated from Biofilm of a Methanol-Fed Denitrification System Treating Seawater at the Montreal Biodome.</title>
        <authorList>
            <person name="Martineau C."/>
            <person name="Villeneuve C."/>
            <person name="Mauffrey F."/>
            <person name="Villemur R."/>
        </authorList>
    </citation>
    <scope>NUCLEOTIDE SEQUENCE [LARGE SCALE GENOMIC DNA]</scope>
    <source>
        <strain evidence="8">NL23</strain>
    </source>
</reference>
<dbReference type="STRING" id="1029756.W911_15950"/>
<dbReference type="SMART" id="SM00849">
    <property type="entry name" value="Lactamase_B"/>
    <property type="match status" value="1"/>
</dbReference>
<dbReference type="InterPro" id="IPR036866">
    <property type="entry name" value="RibonucZ/Hydroxyglut_hydro"/>
</dbReference>
<dbReference type="InterPro" id="IPR001279">
    <property type="entry name" value="Metallo-B-lactamas"/>
</dbReference>
<evidence type="ECO:0000259" key="7">
    <source>
        <dbReference type="SMART" id="SM00849"/>
    </source>
</evidence>
<evidence type="ECO:0000256" key="6">
    <source>
        <dbReference type="ARBA" id="ARBA00022884"/>
    </source>
</evidence>
<dbReference type="InterPro" id="IPR011108">
    <property type="entry name" value="RMMBL"/>
</dbReference>
<dbReference type="EMBL" id="CP006912">
    <property type="protein sequence ID" value="AHB49559.1"/>
    <property type="molecule type" value="Genomic_DNA"/>
</dbReference>
<evidence type="ECO:0000256" key="3">
    <source>
        <dbReference type="ARBA" id="ARBA00022801"/>
    </source>
</evidence>
<keyword evidence="9" id="KW-1185">Reference proteome</keyword>
<dbReference type="Pfam" id="PF22505">
    <property type="entry name" value="RNase_J_b_CASP"/>
    <property type="match status" value="1"/>
</dbReference>
<keyword evidence="2" id="KW-0479">Metal-binding</keyword>
<organism evidence="8 9">
    <name type="scientific">Hyphomicrobium nitrativorans NL23</name>
    <dbReference type="NCBI Taxonomy" id="1029756"/>
    <lineage>
        <taxon>Bacteria</taxon>
        <taxon>Pseudomonadati</taxon>
        <taxon>Pseudomonadota</taxon>
        <taxon>Alphaproteobacteria</taxon>
        <taxon>Hyphomicrobiales</taxon>
        <taxon>Hyphomicrobiaceae</taxon>
        <taxon>Hyphomicrobium</taxon>
    </lineage>
</organism>
<evidence type="ECO:0000313" key="9">
    <source>
        <dbReference type="Proteomes" id="UP000018542"/>
    </source>
</evidence>